<evidence type="ECO:0000256" key="1">
    <source>
        <dbReference type="SAM" id="Phobius"/>
    </source>
</evidence>
<keyword evidence="1" id="KW-1133">Transmembrane helix</keyword>
<reference evidence="2" key="1">
    <citation type="journal article" date="2020" name="Nature">
        <title>Giant virus diversity and host interactions through global metagenomics.</title>
        <authorList>
            <person name="Schulz F."/>
            <person name="Roux S."/>
            <person name="Paez-Espino D."/>
            <person name="Jungbluth S."/>
            <person name="Walsh D.A."/>
            <person name="Denef V.J."/>
            <person name="McMahon K.D."/>
            <person name="Konstantinidis K.T."/>
            <person name="Eloe-Fadrosh E.A."/>
            <person name="Kyrpides N.C."/>
            <person name="Woyke T."/>
        </authorList>
    </citation>
    <scope>NUCLEOTIDE SEQUENCE</scope>
    <source>
        <strain evidence="2">GVMAG-M-3300023174-60</strain>
    </source>
</reference>
<organism evidence="2">
    <name type="scientific">viral metagenome</name>
    <dbReference type="NCBI Taxonomy" id="1070528"/>
    <lineage>
        <taxon>unclassified sequences</taxon>
        <taxon>metagenomes</taxon>
        <taxon>organismal metagenomes</taxon>
    </lineage>
</organism>
<feature type="transmembrane region" description="Helical" evidence="1">
    <location>
        <begin position="6"/>
        <end position="24"/>
    </location>
</feature>
<keyword evidence="1" id="KW-0472">Membrane</keyword>
<protein>
    <submittedName>
        <fullName evidence="2">Uncharacterized protein</fullName>
    </submittedName>
</protein>
<name>A0A6C0DTL7_9ZZZZ</name>
<dbReference type="EMBL" id="MN739677">
    <property type="protein sequence ID" value="QHT20296.1"/>
    <property type="molecule type" value="Genomic_DNA"/>
</dbReference>
<accession>A0A6C0DTL7</accession>
<proteinExistence type="predicted"/>
<evidence type="ECO:0000313" key="2">
    <source>
        <dbReference type="EMBL" id="QHT20296.1"/>
    </source>
</evidence>
<keyword evidence="1" id="KW-0812">Transmembrane</keyword>
<dbReference type="AlphaFoldDB" id="A0A6C0DTL7"/>
<sequence>MDSTAIFLAFIIILLLGIIIYVAFNPTYEFTYSGRRPHYRPPHPVMPQYGPYWSHGGQTNSGLLY</sequence>